<dbReference type="Pfam" id="PF13041">
    <property type="entry name" value="PPR_2"/>
    <property type="match status" value="1"/>
</dbReference>
<reference evidence="6" key="1">
    <citation type="submission" date="2012-12" db="EMBL/GenBank/DDBJ databases">
        <authorList>
            <person name="Hellsten U."/>
            <person name="Grimwood J."/>
            <person name="Chapman J.A."/>
            <person name="Shapiro H."/>
            <person name="Aerts A."/>
            <person name="Otillar R.P."/>
            <person name="Terry A.Y."/>
            <person name="Boore J.L."/>
            <person name="Simakov O."/>
            <person name="Marletaz F."/>
            <person name="Cho S.-J."/>
            <person name="Edsinger-Gonzales E."/>
            <person name="Havlak P."/>
            <person name="Kuo D.-H."/>
            <person name="Larsson T."/>
            <person name="Lv J."/>
            <person name="Arendt D."/>
            <person name="Savage R."/>
            <person name="Osoegawa K."/>
            <person name="de Jong P."/>
            <person name="Lindberg D.R."/>
            <person name="Seaver E.C."/>
            <person name="Weisblat D.A."/>
            <person name="Putnam N.H."/>
            <person name="Grigoriev I.V."/>
            <person name="Rokhsar D.S."/>
        </authorList>
    </citation>
    <scope>NUCLEOTIDE SEQUENCE</scope>
    <source>
        <strain evidence="6">I ESC-2004</strain>
    </source>
</reference>
<reference evidence="5" key="3">
    <citation type="submission" date="2015-06" db="UniProtKB">
        <authorList>
            <consortium name="EnsemblMetazoa"/>
        </authorList>
    </citation>
    <scope>IDENTIFICATION</scope>
</reference>
<dbReference type="EnsemblMetazoa" id="CapteT111080">
    <property type="protein sequence ID" value="CapteP111080"/>
    <property type="gene ID" value="CapteG111080"/>
</dbReference>
<dbReference type="HOGENOM" id="CLU_021952_1_0_1"/>
<organism evidence="4">
    <name type="scientific">Capitella teleta</name>
    <name type="common">Polychaete worm</name>
    <dbReference type="NCBI Taxonomy" id="283909"/>
    <lineage>
        <taxon>Eukaryota</taxon>
        <taxon>Metazoa</taxon>
        <taxon>Spiralia</taxon>
        <taxon>Lophotrochozoa</taxon>
        <taxon>Annelida</taxon>
        <taxon>Polychaeta</taxon>
        <taxon>Sedentaria</taxon>
        <taxon>Scolecida</taxon>
        <taxon>Capitellidae</taxon>
        <taxon>Capitella</taxon>
    </lineage>
</organism>
<evidence type="ECO:0000256" key="2">
    <source>
        <dbReference type="PROSITE-ProRule" id="PRU00708"/>
    </source>
</evidence>
<dbReference type="Proteomes" id="UP000014760">
    <property type="component" value="Unassembled WGS sequence"/>
</dbReference>
<dbReference type="EMBL" id="AMQN01003881">
    <property type="status" value="NOT_ANNOTATED_CDS"/>
    <property type="molecule type" value="Genomic_DNA"/>
</dbReference>
<proteinExistence type="predicted"/>
<keyword evidence="6" id="KW-1185">Reference proteome</keyword>
<dbReference type="AlphaFoldDB" id="R7VGN2"/>
<dbReference type="NCBIfam" id="TIGR00756">
    <property type="entry name" value="PPR"/>
    <property type="match status" value="1"/>
</dbReference>
<dbReference type="Gene3D" id="1.25.40.10">
    <property type="entry name" value="Tetratricopeptide repeat domain"/>
    <property type="match status" value="2"/>
</dbReference>
<dbReference type="InterPro" id="IPR011990">
    <property type="entry name" value="TPR-like_helical_dom_sf"/>
</dbReference>
<evidence type="ECO:0000259" key="3">
    <source>
        <dbReference type="Pfam" id="PF23276"/>
    </source>
</evidence>
<sequence>QVQEAIDMVLVTMLQEDRVMPESYNFTVLIGAVGRTGDVKMAFKLFNKMKGMGLKPEDPTYTALFNACANCRNKGLALSKANHLRDLIRAKEHSTNKTTFHSMLKCYALAKDTATVFQIADEMIQSKVTLDYETFSFLLMGCISDKEAGFELALQVWRRMRKRRIKIDLMHYNLLIKAINYCGVPQTTLQIGSSEQQHSTDLAVISSEVNILNPRTNLAAALSSAPVATPQDRLALIGGLPGLLSHMEVDKSPPNIQTFTQLLSCIPETRESENQLMKLMQSREVKTDITFMNMLIRRRNKRHDHEGAKDVLILIGQHGLQADMMTFGCLAMGCVREQDGNELLNHIKVNKHVLFSLNFFYR</sequence>
<evidence type="ECO:0000256" key="1">
    <source>
        <dbReference type="ARBA" id="ARBA00022737"/>
    </source>
</evidence>
<dbReference type="OrthoDB" id="185373at2759"/>
<dbReference type="PROSITE" id="PS51375">
    <property type="entry name" value="PPR"/>
    <property type="match status" value="1"/>
</dbReference>
<feature type="repeat" description="PPR" evidence="2">
    <location>
        <begin position="22"/>
        <end position="56"/>
    </location>
</feature>
<feature type="non-terminal residue" evidence="4">
    <location>
        <position position="1"/>
    </location>
</feature>
<dbReference type="EMBL" id="KB292163">
    <property type="protein sequence ID" value="ELU18008.1"/>
    <property type="molecule type" value="Genomic_DNA"/>
</dbReference>
<reference evidence="4 6" key="2">
    <citation type="journal article" date="2013" name="Nature">
        <title>Insights into bilaterian evolution from three spiralian genomes.</title>
        <authorList>
            <person name="Simakov O."/>
            <person name="Marletaz F."/>
            <person name="Cho S.J."/>
            <person name="Edsinger-Gonzales E."/>
            <person name="Havlak P."/>
            <person name="Hellsten U."/>
            <person name="Kuo D.H."/>
            <person name="Larsson T."/>
            <person name="Lv J."/>
            <person name="Arendt D."/>
            <person name="Savage R."/>
            <person name="Osoegawa K."/>
            <person name="de Jong P."/>
            <person name="Grimwood J."/>
            <person name="Chapman J.A."/>
            <person name="Shapiro H."/>
            <person name="Aerts A."/>
            <person name="Otillar R.P."/>
            <person name="Terry A.Y."/>
            <person name="Boore J.L."/>
            <person name="Grigoriev I.V."/>
            <person name="Lindberg D.R."/>
            <person name="Seaver E.C."/>
            <person name="Weisblat D.A."/>
            <person name="Putnam N.H."/>
            <person name="Rokhsar D.S."/>
        </authorList>
    </citation>
    <scope>NUCLEOTIDE SEQUENCE</scope>
    <source>
        <strain evidence="4 6">I ESC-2004</strain>
    </source>
</reference>
<dbReference type="GO" id="GO:0005759">
    <property type="term" value="C:mitochondrial matrix"/>
    <property type="evidence" value="ECO:0007669"/>
    <property type="project" value="TreeGrafter"/>
</dbReference>
<name>R7VGN2_CAPTE</name>
<dbReference type="PANTHER" id="PTHR24014">
    <property type="entry name" value="2-OXOGLUTARATE AND IRON-DEPENDENT OXYGENASE DOMAIN-CONTAINING PROTEIN 2"/>
    <property type="match status" value="1"/>
</dbReference>
<dbReference type="STRING" id="283909.R7VGN2"/>
<dbReference type="InterPro" id="IPR002885">
    <property type="entry name" value="PPR_rpt"/>
</dbReference>
<dbReference type="FunCoup" id="R7VGN2">
    <property type="interactions" value="1316"/>
</dbReference>
<evidence type="ECO:0000313" key="5">
    <source>
        <dbReference type="EnsemblMetazoa" id="CapteP111080"/>
    </source>
</evidence>
<protein>
    <recommendedName>
        <fullName evidence="3">Pentatricopeptide repeat-containing protein-mitochondrial domain-containing protein</fullName>
    </recommendedName>
</protein>
<dbReference type="InterPro" id="IPR057027">
    <property type="entry name" value="TPR_mt"/>
</dbReference>
<dbReference type="OMA" id="ITDQEAG"/>
<dbReference type="GO" id="GO:0000049">
    <property type="term" value="F:tRNA binding"/>
    <property type="evidence" value="ECO:0007669"/>
    <property type="project" value="TreeGrafter"/>
</dbReference>
<accession>R7VGN2</accession>
<feature type="domain" description="Pentatricopeptide repeat-containing protein-mitochondrial" evidence="3">
    <location>
        <begin position="86"/>
        <end position="189"/>
    </location>
</feature>
<keyword evidence="1" id="KW-0677">Repeat</keyword>
<evidence type="ECO:0000313" key="6">
    <source>
        <dbReference type="Proteomes" id="UP000014760"/>
    </source>
</evidence>
<dbReference type="Pfam" id="PF23276">
    <property type="entry name" value="TPR_24"/>
    <property type="match status" value="1"/>
</dbReference>
<dbReference type="GO" id="GO:0042780">
    <property type="term" value="P:tRNA 3'-end processing"/>
    <property type="evidence" value="ECO:0007669"/>
    <property type="project" value="TreeGrafter"/>
</dbReference>
<dbReference type="PANTHER" id="PTHR24014:SF6">
    <property type="entry name" value="PENTATRICOPEPTIDE REPEAT-CONTAINING PROTEIN 1, MITOCHONDRIAL"/>
    <property type="match status" value="1"/>
</dbReference>
<gene>
    <name evidence="4" type="ORF">CAPTEDRAFT_111080</name>
</gene>
<evidence type="ECO:0000313" key="4">
    <source>
        <dbReference type="EMBL" id="ELU18008.1"/>
    </source>
</evidence>